<accession>A0A0P9DGM8</accession>
<proteinExistence type="predicted"/>
<organism evidence="3 4">
    <name type="scientific">Kouleothrix aurantiaca</name>
    <dbReference type="NCBI Taxonomy" id="186479"/>
    <lineage>
        <taxon>Bacteria</taxon>
        <taxon>Bacillati</taxon>
        <taxon>Chloroflexota</taxon>
        <taxon>Chloroflexia</taxon>
        <taxon>Chloroflexales</taxon>
        <taxon>Roseiflexineae</taxon>
        <taxon>Roseiflexaceae</taxon>
        <taxon>Kouleothrix</taxon>
    </lineage>
</organism>
<dbReference type="SUPFAM" id="SSF53300">
    <property type="entry name" value="vWA-like"/>
    <property type="match status" value="1"/>
</dbReference>
<gene>
    <name evidence="3" type="ORF">SE17_02355</name>
</gene>
<comment type="caution">
    <text evidence="3">The sequence shown here is derived from an EMBL/GenBank/DDBJ whole genome shotgun (WGS) entry which is preliminary data.</text>
</comment>
<dbReference type="Proteomes" id="UP000050509">
    <property type="component" value="Unassembled WGS sequence"/>
</dbReference>
<evidence type="ECO:0000313" key="4">
    <source>
        <dbReference type="Proteomes" id="UP000050509"/>
    </source>
</evidence>
<dbReference type="SMART" id="SM00327">
    <property type="entry name" value="VWA"/>
    <property type="match status" value="1"/>
</dbReference>
<dbReference type="Gene3D" id="3.40.50.410">
    <property type="entry name" value="von Willebrand factor, type A domain"/>
    <property type="match status" value="1"/>
</dbReference>
<evidence type="ECO:0000256" key="1">
    <source>
        <dbReference type="SAM" id="MobiDB-lite"/>
    </source>
</evidence>
<evidence type="ECO:0000259" key="2">
    <source>
        <dbReference type="SMART" id="SM00327"/>
    </source>
</evidence>
<evidence type="ECO:0000313" key="3">
    <source>
        <dbReference type="EMBL" id="KPV54665.1"/>
    </source>
</evidence>
<sequence length="846" mass="89434">MSARFIHTKARGQSIPLIALLIVVLVGAVGLAVDVGNNYAQQRNTVRATNAAALSGMNAMIQGGSDQNIKQVIQQSLRSNNVDGAYNDINGNGTAQGDQRIINAYYLDAKANFLCYVGSCGNVPSGATYLQVIVNGDVNTYFARVLDRPTLPVKAQAYAARCSPVEGVYPLGVQSSSLDTRGFLPPQNQADLPYYKTYTDPNYPGGLTQRRVYINDQANSPGNFSFLRWQAASSGGNTTATVDMFAGSGNLANGFDEGLYNSKTDTYTWPDASSQPPMVNGKVVYPIKPHEINAGDWAYANTGVALSGNLKTEIQKHITNKDVMILPIVKPAVGTGANATFQIAGLAAFYMVGLGGNGANSYFDLVYIGPANSVACLSTPAVTSNTLGINGNVFLKPRWGQPQNGQPIAYEIIMDVSGSMSWNFKGQGNLSGTGAVRQCEAFNGATPDSCPNGGGDYWKTESERRVYVLKQALAGSGGFIDNMRASDTMRIISFSTDSSNKVKVDTSTGWSQDAALLKQTVMSAGKVGTNPYLTSGGTPGPAALNKAGQILQSSPPPAAPNGQAYKHAVIYMTDGVANIFLNGQTNLAKDICPEYGGDSRALNTPRCQYDPPPTYKPNVPNGMRPITAMVSEAAGMKSRIDNLQLFVLALGQVDVLGLDEVASDPSLVFPARDASVVSLVLALIQAKAEGPCIPNTGANWISHIDQAHTASSALFNLPTGVYGYVYLYDASHTPLNLPWTGPGADPRGTVKNALPITQDGLGEQLGYTVPVAQGLAPGNYSMSGYVAYKAAAPDGDGQSRQYDQIKPGLTTVQEMPFTLSPSEVLGASVVLDPLRLQLKQDATVCP</sequence>
<dbReference type="PATRIC" id="fig|186479.3.peg.5059"/>
<keyword evidence="4" id="KW-1185">Reference proteome</keyword>
<dbReference type="InterPro" id="IPR028087">
    <property type="entry name" value="Tad_N"/>
</dbReference>
<name>A0A0P9DGM8_9CHLR</name>
<feature type="domain" description="VWFA" evidence="2">
    <location>
        <begin position="407"/>
        <end position="681"/>
    </location>
</feature>
<dbReference type="InterPro" id="IPR002035">
    <property type="entry name" value="VWF_A"/>
</dbReference>
<dbReference type="InterPro" id="IPR036465">
    <property type="entry name" value="vWFA_dom_sf"/>
</dbReference>
<dbReference type="Pfam" id="PF13400">
    <property type="entry name" value="Tad"/>
    <property type="match status" value="1"/>
</dbReference>
<feature type="region of interest" description="Disordered" evidence="1">
    <location>
        <begin position="533"/>
        <end position="559"/>
    </location>
</feature>
<dbReference type="AlphaFoldDB" id="A0A0P9DGM8"/>
<protein>
    <recommendedName>
        <fullName evidence="2">VWFA domain-containing protein</fullName>
    </recommendedName>
</protein>
<dbReference type="EMBL" id="LJCR01000025">
    <property type="protein sequence ID" value="KPV54665.1"/>
    <property type="molecule type" value="Genomic_DNA"/>
</dbReference>
<reference evidence="3 4" key="1">
    <citation type="submission" date="2015-09" db="EMBL/GenBank/DDBJ databases">
        <title>Draft genome sequence of Kouleothrix aurantiaca JCM 19913.</title>
        <authorList>
            <person name="Hemp J."/>
        </authorList>
    </citation>
    <scope>NUCLEOTIDE SEQUENCE [LARGE SCALE GENOMIC DNA]</scope>
    <source>
        <strain evidence="3 4">COM-B</strain>
    </source>
</reference>